<feature type="region of interest" description="Disordered" evidence="5">
    <location>
        <begin position="30"/>
        <end position="83"/>
    </location>
</feature>
<dbReference type="PROSITE" id="PS00025">
    <property type="entry name" value="P_TREFOIL_1"/>
    <property type="match status" value="1"/>
</dbReference>
<dbReference type="Proteomes" id="UP000838412">
    <property type="component" value="Chromosome 17"/>
</dbReference>
<evidence type="ECO:0000313" key="9">
    <source>
        <dbReference type="EMBL" id="CAH1249598.1"/>
    </source>
</evidence>
<dbReference type="PROSITE" id="PS51448">
    <property type="entry name" value="P_TREFOIL_2"/>
    <property type="match status" value="1"/>
</dbReference>
<evidence type="ECO:0000256" key="5">
    <source>
        <dbReference type="SAM" id="MobiDB-lite"/>
    </source>
</evidence>
<feature type="disulfide bond" evidence="4">
    <location>
        <begin position="129"/>
        <end position="144"/>
    </location>
</feature>
<feature type="domain" description="P-type" evidence="8">
    <location>
        <begin position="117"/>
        <end position="162"/>
    </location>
</feature>
<feature type="region of interest" description="Disordered" evidence="5">
    <location>
        <begin position="203"/>
        <end position="263"/>
    </location>
</feature>
<feature type="region of interest" description="Disordered" evidence="5">
    <location>
        <begin position="326"/>
        <end position="353"/>
    </location>
</feature>
<evidence type="ECO:0000313" key="10">
    <source>
        <dbReference type="Proteomes" id="UP000838412"/>
    </source>
</evidence>
<keyword evidence="10" id="KW-1185">Reference proteome</keyword>
<evidence type="ECO:0000256" key="1">
    <source>
        <dbReference type="ARBA" id="ARBA00004613"/>
    </source>
</evidence>
<dbReference type="GO" id="GO:0005615">
    <property type="term" value="C:extracellular space"/>
    <property type="evidence" value="ECO:0007669"/>
    <property type="project" value="TreeGrafter"/>
</dbReference>
<keyword evidence="7" id="KW-0732">Signal</keyword>
<feature type="disulfide bond" evidence="4">
    <location>
        <begin position="119"/>
        <end position="145"/>
    </location>
</feature>
<accession>A0A8J9Z829</accession>
<dbReference type="PANTHER" id="PTHR13826">
    <property type="entry name" value="INTESTINAL TREFOIL FACTOR-RELATED"/>
    <property type="match status" value="1"/>
</dbReference>
<evidence type="ECO:0000259" key="8">
    <source>
        <dbReference type="PROSITE" id="PS51448"/>
    </source>
</evidence>
<evidence type="ECO:0000256" key="6">
    <source>
        <dbReference type="SAM" id="Phobius"/>
    </source>
</evidence>
<evidence type="ECO:0000256" key="7">
    <source>
        <dbReference type="SAM" id="SignalP"/>
    </source>
</evidence>
<keyword evidence="2" id="KW-0964">Secreted</keyword>
<feature type="compositionally biased region" description="Acidic residues" evidence="5">
    <location>
        <begin position="64"/>
        <end position="77"/>
    </location>
</feature>
<feature type="compositionally biased region" description="Basic and acidic residues" evidence="5">
    <location>
        <begin position="326"/>
        <end position="340"/>
    </location>
</feature>
<sequence length="401" mass="44500">MTSCAYFATLVTWSFGWMASGNNVLTVYVEGGEEGQEDTEEKDKKDDTKAEEKNEGDSVSLEVVSEDEEEVEKEEEEEGKRTAKQNGTIVAMVVLKVFGLAFFINYLVNVAGKEAHDSCSVPGEKRQACGSWSTSERECVDMGCCYRSPFSVPNAPWCYHKASEEDTNNWFVGSLAGEDSSEETDPDKDTTSDLGAVFDWLLNTDQPSGDEEHMKETDPTPHAKHDAKPPHPDSRPKAASGHHPPPAHTRPPHHKEPKQETPVDCHHNVMCRLSEWEAGHKVINGLPADPTVRHLLEAVAWLMMIGALCMIFCFCYLFRRVEPPKEEEGKESDAPGDEKGPPATFDVETEMDGKEKLPPVAFVEAGDYSDPWSDRDDVVINPAELKALMAKLQEEENTING</sequence>
<comment type="subcellular location">
    <subcellularLocation>
        <location evidence="1">Secreted</location>
    </subcellularLocation>
</comment>
<feature type="compositionally biased region" description="Basic and acidic residues" evidence="5">
    <location>
        <begin position="210"/>
        <end position="236"/>
    </location>
</feature>
<keyword evidence="6" id="KW-0812">Transmembrane</keyword>
<dbReference type="InterPro" id="IPR017994">
    <property type="entry name" value="P_trefoil_chordata"/>
</dbReference>
<dbReference type="AlphaFoldDB" id="A0A8J9Z829"/>
<evidence type="ECO:0000256" key="2">
    <source>
        <dbReference type="ARBA" id="ARBA00022525"/>
    </source>
</evidence>
<evidence type="ECO:0000256" key="3">
    <source>
        <dbReference type="ARBA" id="ARBA00023157"/>
    </source>
</evidence>
<dbReference type="SUPFAM" id="SSF57492">
    <property type="entry name" value="Trefoil"/>
    <property type="match status" value="1"/>
</dbReference>
<dbReference type="InterPro" id="IPR000519">
    <property type="entry name" value="P_trefoil_dom"/>
</dbReference>
<dbReference type="SMART" id="SM00018">
    <property type="entry name" value="PD"/>
    <property type="match status" value="1"/>
</dbReference>
<dbReference type="InterPro" id="IPR044913">
    <property type="entry name" value="P_trefoil_dom_sf"/>
</dbReference>
<keyword evidence="3 4" id="KW-1015">Disulfide bond</keyword>
<reference evidence="9" key="1">
    <citation type="submission" date="2022-01" db="EMBL/GenBank/DDBJ databases">
        <authorList>
            <person name="Braso-Vives M."/>
        </authorList>
    </citation>
    <scope>NUCLEOTIDE SEQUENCE</scope>
</reference>
<dbReference type="InterPro" id="IPR017957">
    <property type="entry name" value="P_trefoil_CS"/>
</dbReference>
<dbReference type="CDD" id="cd00111">
    <property type="entry name" value="Trefoil"/>
    <property type="match status" value="1"/>
</dbReference>
<feature type="transmembrane region" description="Helical" evidence="6">
    <location>
        <begin position="298"/>
        <end position="318"/>
    </location>
</feature>
<organism evidence="9 10">
    <name type="scientific">Branchiostoma lanceolatum</name>
    <name type="common">Common lancelet</name>
    <name type="synonym">Amphioxus lanceolatum</name>
    <dbReference type="NCBI Taxonomy" id="7740"/>
    <lineage>
        <taxon>Eukaryota</taxon>
        <taxon>Metazoa</taxon>
        <taxon>Chordata</taxon>
        <taxon>Cephalochordata</taxon>
        <taxon>Leptocardii</taxon>
        <taxon>Amphioxiformes</taxon>
        <taxon>Branchiostomatidae</taxon>
        <taxon>Branchiostoma</taxon>
    </lineage>
</organism>
<proteinExistence type="predicted"/>
<evidence type="ECO:0000256" key="4">
    <source>
        <dbReference type="PROSITE-ProRule" id="PRU00779"/>
    </source>
</evidence>
<feature type="compositionally biased region" description="Basic and acidic residues" evidence="5">
    <location>
        <begin position="41"/>
        <end position="56"/>
    </location>
</feature>
<feature type="signal peptide" evidence="7">
    <location>
        <begin position="1"/>
        <end position="21"/>
    </location>
</feature>
<dbReference type="Pfam" id="PF00088">
    <property type="entry name" value="Trefoil"/>
    <property type="match status" value="1"/>
</dbReference>
<comment type="caution">
    <text evidence="4">Lacks conserved residue(s) required for the propagation of feature annotation.</text>
</comment>
<feature type="transmembrane region" description="Helical" evidence="6">
    <location>
        <begin position="89"/>
        <end position="108"/>
    </location>
</feature>
<keyword evidence="6" id="KW-1133">Transmembrane helix</keyword>
<feature type="chain" id="PRO_5035460096" evidence="7">
    <location>
        <begin position="22"/>
        <end position="401"/>
    </location>
</feature>
<dbReference type="OrthoDB" id="10478861at2759"/>
<gene>
    <name evidence="9" type="primary">Hypp8643</name>
    <name evidence="9" type="ORF">BLAG_LOCUS10643</name>
</gene>
<feature type="compositionally biased region" description="Acidic residues" evidence="5">
    <location>
        <begin position="31"/>
        <end position="40"/>
    </location>
</feature>
<protein>
    <submittedName>
        <fullName evidence="9">Hypp8643 protein</fullName>
    </submittedName>
</protein>
<dbReference type="Gene3D" id="4.10.110.10">
    <property type="entry name" value="Spasmolytic Protein, domain 1"/>
    <property type="match status" value="1"/>
</dbReference>
<dbReference type="EMBL" id="OV696702">
    <property type="protein sequence ID" value="CAH1249598.1"/>
    <property type="molecule type" value="Genomic_DNA"/>
</dbReference>
<keyword evidence="6" id="KW-0472">Membrane</keyword>
<name>A0A8J9Z829_BRALA</name>
<dbReference type="PANTHER" id="PTHR13826:SF14">
    <property type="entry name" value="TREFOIL FACTOR 2"/>
    <property type="match status" value="1"/>
</dbReference>